<proteinExistence type="predicted"/>
<evidence type="ECO:0000313" key="3">
    <source>
        <dbReference type="EMBL" id="THU50732.1"/>
    </source>
</evidence>
<gene>
    <name evidence="3" type="ORF">C4D60_Mb06t23420</name>
</gene>
<evidence type="ECO:0000256" key="1">
    <source>
        <dbReference type="SAM" id="MobiDB-lite"/>
    </source>
</evidence>
<organism evidence="3 4">
    <name type="scientific">Musa balbisiana</name>
    <name type="common">Banana</name>
    <dbReference type="NCBI Taxonomy" id="52838"/>
    <lineage>
        <taxon>Eukaryota</taxon>
        <taxon>Viridiplantae</taxon>
        <taxon>Streptophyta</taxon>
        <taxon>Embryophyta</taxon>
        <taxon>Tracheophyta</taxon>
        <taxon>Spermatophyta</taxon>
        <taxon>Magnoliopsida</taxon>
        <taxon>Liliopsida</taxon>
        <taxon>Zingiberales</taxon>
        <taxon>Musaceae</taxon>
        <taxon>Musa</taxon>
    </lineage>
</organism>
<feature type="region of interest" description="Disordered" evidence="1">
    <location>
        <begin position="83"/>
        <end position="172"/>
    </location>
</feature>
<sequence length="213" mass="22944">MATETTHSVRPPQFSVSFSSELAAVPPYTVASIKLTATNSIRPPKSSSDLASKREMKPSASETETSDSFVAVDIDELSQQLMANIKDRSSSTPRVVSKMMKKNLSRKGSQGSGAEREKNKTEQGDHHQGTGDESALSIRVATDGEAASLNRASGPTAEAGRRRRVGSRRPPSPWLDPSRVVIVFAALSSMGTLILLYFTLFMGKVTSANENAW</sequence>
<dbReference type="PANTHER" id="PTHR34064:SF3">
    <property type="entry name" value="OS04G0672300 PROTEIN"/>
    <property type="match status" value="1"/>
</dbReference>
<feature type="transmembrane region" description="Helical" evidence="2">
    <location>
        <begin position="180"/>
        <end position="200"/>
    </location>
</feature>
<accession>A0A4S8ISM5</accession>
<evidence type="ECO:0000313" key="4">
    <source>
        <dbReference type="Proteomes" id="UP000317650"/>
    </source>
</evidence>
<feature type="region of interest" description="Disordered" evidence="1">
    <location>
        <begin position="36"/>
        <end position="68"/>
    </location>
</feature>
<name>A0A4S8ISM5_MUSBA</name>
<keyword evidence="2" id="KW-0472">Membrane</keyword>
<protein>
    <submittedName>
        <fullName evidence="3">Uncharacterized protein</fullName>
    </submittedName>
</protein>
<evidence type="ECO:0000256" key="2">
    <source>
        <dbReference type="SAM" id="Phobius"/>
    </source>
</evidence>
<feature type="compositionally biased region" description="Basic and acidic residues" evidence="1">
    <location>
        <begin position="114"/>
        <end position="130"/>
    </location>
</feature>
<dbReference type="PANTHER" id="PTHR34064">
    <property type="entry name" value="OS04G0672300 PROTEIN"/>
    <property type="match status" value="1"/>
</dbReference>
<feature type="compositionally biased region" description="Polar residues" evidence="1">
    <location>
        <begin position="36"/>
        <end position="50"/>
    </location>
</feature>
<keyword evidence="2" id="KW-1133">Transmembrane helix</keyword>
<reference evidence="3 4" key="1">
    <citation type="journal article" date="2019" name="Nat. Plants">
        <title>Genome sequencing of Musa balbisiana reveals subgenome evolution and function divergence in polyploid bananas.</title>
        <authorList>
            <person name="Yao X."/>
        </authorList>
    </citation>
    <scope>NUCLEOTIDE SEQUENCE [LARGE SCALE GENOMIC DNA]</scope>
    <source>
        <strain evidence="4">cv. DH-PKW</strain>
        <tissue evidence="3">Leaves</tissue>
    </source>
</reference>
<dbReference type="Proteomes" id="UP000317650">
    <property type="component" value="Chromosome 6"/>
</dbReference>
<dbReference type="EMBL" id="PYDT01000009">
    <property type="protein sequence ID" value="THU50732.1"/>
    <property type="molecule type" value="Genomic_DNA"/>
</dbReference>
<dbReference type="AlphaFoldDB" id="A0A4S8ISM5"/>
<keyword evidence="4" id="KW-1185">Reference proteome</keyword>
<keyword evidence="2" id="KW-0812">Transmembrane</keyword>
<comment type="caution">
    <text evidence="3">The sequence shown here is derived from an EMBL/GenBank/DDBJ whole genome shotgun (WGS) entry which is preliminary data.</text>
</comment>